<dbReference type="InterPro" id="IPR036291">
    <property type="entry name" value="NAD(P)-bd_dom_sf"/>
</dbReference>
<proteinExistence type="inferred from homology"/>
<dbReference type="Gene3D" id="3.30.360.10">
    <property type="entry name" value="Dihydrodipicolinate Reductase, domain 2"/>
    <property type="match status" value="1"/>
</dbReference>
<accession>A0ABW4JKI6</accession>
<dbReference type="Pfam" id="PF01408">
    <property type="entry name" value="GFO_IDH_MocA"/>
    <property type="match status" value="1"/>
</dbReference>
<dbReference type="PANTHER" id="PTHR43377:SF2">
    <property type="entry name" value="BINDING ROSSMANN FOLD OXIDOREDUCTASE, PUTATIVE (AFU_ORTHOLOGUE AFUA_4G00560)-RELATED"/>
    <property type="match status" value="1"/>
</dbReference>
<comment type="caution">
    <text evidence="4">The sequence shown here is derived from an EMBL/GenBank/DDBJ whole genome shotgun (WGS) entry which is preliminary data.</text>
</comment>
<evidence type="ECO:0000259" key="2">
    <source>
        <dbReference type="Pfam" id="PF01408"/>
    </source>
</evidence>
<evidence type="ECO:0000256" key="1">
    <source>
        <dbReference type="ARBA" id="ARBA00010928"/>
    </source>
</evidence>
<dbReference type="InterPro" id="IPR000683">
    <property type="entry name" value="Gfo/Idh/MocA-like_OxRdtase_N"/>
</dbReference>
<name>A0ABW4JKI6_9BACL</name>
<dbReference type="Gene3D" id="3.40.50.720">
    <property type="entry name" value="NAD(P)-binding Rossmann-like Domain"/>
    <property type="match status" value="1"/>
</dbReference>
<keyword evidence="5" id="KW-1185">Reference proteome</keyword>
<comment type="similarity">
    <text evidence="1">Belongs to the Gfo/Idh/MocA family.</text>
</comment>
<feature type="domain" description="Gfo/Idh/MocA-like oxidoreductase C-terminal" evidence="3">
    <location>
        <begin position="138"/>
        <end position="428"/>
    </location>
</feature>
<dbReference type="Pfam" id="PF02894">
    <property type="entry name" value="GFO_IDH_MocA_C"/>
    <property type="match status" value="1"/>
</dbReference>
<evidence type="ECO:0000313" key="4">
    <source>
        <dbReference type="EMBL" id="MFD1675533.1"/>
    </source>
</evidence>
<dbReference type="SUPFAM" id="SSF55347">
    <property type="entry name" value="Glyceraldehyde-3-phosphate dehydrogenase-like, C-terminal domain"/>
    <property type="match status" value="1"/>
</dbReference>
<dbReference type="Proteomes" id="UP001597079">
    <property type="component" value="Unassembled WGS sequence"/>
</dbReference>
<dbReference type="PANTHER" id="PTHR43377">
    <property type="entry name" value="BILIVERDIN REDUCTASE A"/>
    <property type="match status" value="1"/>
</dbReference>
<protein>
    <submittedName>
        <fullName evidence="4">Gfo/Idh/MocA family protein</fullName>
    </submittedName>
</protein>
<dbReference type="RefSeq" id="WP_377943413.1">
    <property type="nucleotide sequence ID" value="NZ_JBHUCX010000029.1"/>
</dbReference>
<reference evidence="5" key="1">
    <citation type="journal article" date="2019" name="Int. J. Syst. Evol. Microbiol.">
        <title>The Global Catalogue of Microorganisms (GCM) 10K type strain sequencing project: providing services to taxonomists for standard genome sequencing and annotation.</title>
        <authorList>
            <consortium name="The Broad Institute Genomics Platform"/>
            <consortium name="The Broad Institute Genome Sequencing Center for Infectious Disease"/>
            <person name="Wu L."/>
            <person name="Ma J."/>
        </authorList>
    </citation>
    <scope>NUCLEOTIDE SEQUENCE [LARGE SCALE GENOMIC DNA]</scope>
    <source>
        <strain evidence="5">CGMCC 1.12286</strain>
    </source>
</reference>
<dbReference type="InterPro" id="IPR051450">
    <property type="entry name" value="Gfo/Idh/MocA_Oxidoreductases"/>
</dbReference>
<dbReference type="EMBL" id="JBHUCX010000029">
    <property type="protein sequence ID" value="MFD1675533.1"/>
    <property type="molecule type" value="Genomic_DNA"/>
</dbReference>
<evidence type="ECO:0000259" key="3">
    <source>
        <dbReference type="Pfam" id="PF02894"/>
    </source>
</evidence>
<organism evidence="4 5">
    <name type="scientific">Alicyclobacillus fodiniaquatilis</name>
    <dbReference type="NCBI Taxonomy" id="1661150"/>
    <lineage>
        <taxon>Bacteria</taxon>
        <taxon>Bacillati</taxon>
        <taxon>Bacillota</taxon>
        <taxon>Bacilli</taxon>
        <taxon>Bacillales</taxon>
        <taxon>Alicyclobacillaceae</taxon>
        <taxon>Alicyclobacillus</taxon>
    </lineage>
</organism>
<gene>
    <name evidence="4" type="ORF">ACFSB2_12595</name>
</gene>
<sequence>MRKNYCLVGVGSRGMSMWAKPLVTDYPETACLTGVCDLNLGRVHLAREQLGADVQGFTDFDEMLDTVPCDCVIVTTKDATHDEFIIKALRRGKDVITEKPLTVNAEKCRAILAAEKETGRKVQVTFNARYVPYRTKIKQLIQAGIVGEIHSVEFHWYLDTVHGVDYFRRWHRKKENSGGLLVHKATHHFDLVNWWLELDPVEVAAMGSRRYYAPHRQPMHGERCLTCQVTEDCAFYMDISAPGMKSLYLEQEQHDGYVRDACVFSEDTDIEDTMSLIVQYDRGVQMTYSLTAATAFEGWRVAFNGSKGRLEAFEPECFVTQPDQTQLQMRSQSSVRKRVNWEQATAQTSDVVNAHTVRFYPLFGGVQTFDVPIEEGMHGGGDQRLRDDLFLAVGEEDALKHLAGSREGAMSCLIGIAANVSMAEKRFVGIEELLR</sequence>
<evidence type="ECO:0000313" key="5">
    <source>
        <dbReference type="Proteomes" id="UP001597079"/>
    </source>
</evidence>
<dbReference type="InterPro" id="IPR004104">
    <property type="entry name" value="Gfo/Idh/MocA-like_OxRdtase_C"/>
</dbReference>
<feature type="domain" description="Gfo/Idh/MocA-like oxidoreductase N-terminal" evidence="2">
    <location>
        <begin position="4"/>
        <end position="126"/>
    </location>
</feature>
<dbReference type="SUPFAM" id="SSF51735">
    <property type="entry name" value="NAD(P)-binding Rossmann-fold domains"/>
    <property type="match status" value="1"/>
</dbReference>